<gene>
    <name evidence="2" type="ORF">PQJ61_06750</name>
</gene>
<dbReference type="Gene3D" id="3.40.50.1820">
    <property type="entry name" value="alpha/beta hydrolase"/>
    <property type="match status" value="1"/>
</dbReference>
<name>A0AAJ1IHR4_9SPIO</name>
<dbReference type="PRINTS" id="PR00111">
    <property type="entry name" value="ABHYDROLASE"/>
</dbReference>
<proteinExistence type="predicted"/>
<keyword evidence="2" id="KW-0378">Hydrolase</keyword>
<dbReference type="Pfam" id="PF00561">
    <property type="entry name" value="Abhydrolase_1"/>
    <property type="match status" value="1"/>
</dbReference>
<evidence type="ECO:0000313" key="3">
    <source>
        <dbReference type="Proteomes" id="UP001221217"/>
    </source>
</evidence>
<dbReference type="InterPro" id="IPR000639">
    <property type="entry name" value="Epox_hydrolase-like"/>
</dbReference>
<protein>
    <submittedName>
        <fullName evidence="2">Alpha/beta hydrolase</fullName>
    </submittedName>
</protein>
<accession>A0AAJ1IHR4</accession>
<dbReference type="AlphaFoldDB" id="A0AAJ1IHR4"/>
<evidence type="ECO:0000313" key="2">
    <source>
        <dbReference type="EMBL" id="MDC7226446.1"/>
    </source>
</evidence>
<dbReference type="PANTHER" id="PTHR43689">
    <property type="entry name" value="HYDROLASE"/>
    <property type="match status" value="1"/>
</dbReference>
<comment type="caution">
    <text evidence="2">The sequence shown here is derived from an EMBL/GenBank/DDBJ whole genome shotgun (WGS) entry which is preliminary data.</text>
</comment>
<dbReference type="GO" id="GO:0016787">
    <property type="term" value="F:hydrolase activity"/>
    <property type="evidence" value="ECO:0007669"/>
    <property type="project" value="UniProtKB-KW"/>
</dbReference>
<dbReference type="InterPro" id="IPR029058">
    <property type="entry name" value="AB_hydrolase_fold"/>
</dbReference>
<reference evidence="2 3" key="1">
    <citation type="submission" date="2022-12" db="EMBL/GenBank/DDBJ databases">
        <title>Metagenome assembled genome from gulf of manar.</title>
        <authorList>
            <person name="Kohli P."/>
            <person name="Pk S."/>
            <person name="Venkata Ramana C."/>
            <person name="Sasikala C."/>
        </authorList>
    </citation>
    <scope>NUCLEOTIDE SEQUENCE [LARGE SCALE GENOMIC DNA]</scope>
    <source>
        <strain evidence="2">JB008</strain>
    </source>
</reference>
<feature type="domain" description="AB hydrolase-1" evidence="1">
    <location>
        <begin position="55"/>
        <end position="292"/>
    </location>
</feature>
<dbReference type="EMBL" id="JAQQAL010000011">
    <property type="protein sequence ID" value="MDC7226446.1"/>
    <property type="molecule type" value="Genomic_DNA"/>
</dbReference>
<sequence length="306" mass="34199">MPIVLFILIISACKTTSDLENLLPPSALADSDSKFIEIDGITVHYKETGDGNPEILMLHGLMANTGVWDYIVPQLSSNYRCIAYDRPAFGLTERPEVTEENNPYSPEKAETQTLEFISKLQMKNPVLLGHSAGGNLALRLAIKYPEKFSSLILISPGIYTEIPPPLIRQLMELGLFKKMSIEVIRSFPNQIDRLLAGNYFNPELITSEMKENYLQPSLLENWDQALWEYLIAQDDSIIAERLKEIELPVLIIQGREDEVVPPSDNKKAAGILPNAELLFLENCGHVAHEEQPDAVAAAVKAFISRP</sequence>
<evidence type="ECO:0000259" key="1">
    <source>
        <dbReference type="Pfam" id="PF00561"/>
    </source>
</evidence>
<dbReference type="PANTHER" id="PTHR43689:SF8">
    <property type="entry name" value="ALPHA_BETA-HYDROLASES SUPERFAMILY PROTEIN"/>
    <property type="match status" value="1"/>
</dbReference>
<dbReference type="Proteomes" id="UP001221217">
    <property type="component" value="Unassembled WGS sequence"/>
</dbReference>
<dbReference type="SUPFAM" id="SSF53474">
    <property type="entry name" value="alpha/beta-Hydrolases"/>
    <property type="match status" value="1"/>
</dbReference>
<dbReference type="InterPro" id="IPR000073">
    <property type="entry name" value="AB_hydrolase_1"/>
</dbReference>
<dbReference type="PRINTS" id="PR00412">
    <property type="entry name" value="EPOXHYDRLASE"/>
</dbReference>
<organism evidence="2 3">
    <name type="scientific">Candidatus Thalassospirochaeta sargassi</name>
    <dbReference type="NCBI Taxonomy" id="3119039"/>
    <lineage>
        <taxon>Bacteria</taxon>
        <taxon>Pseudomonadati</taxon>
        <taxon>Spirochaetota</taxon>
        <taxon>Spirochaetia</taxon>
        <taxon>Spirochaetales</taxon>
        <taxon>Spirochaetaceae</taxon>
        <taxon>Candidatus Thalassospirochaeta</taxon>
    </lineage>
</organism>